<dbReference type="InterPro" id="IPR011252">
    <property type="entry name" value="Fibrogen-bd_dom1"/>
</dbReference>
<dbReference type="GO" id="GO:0007155">
    <property type="term" value="P:cell adhesion"/>
    <property type="evidence" value="ECO:0007669"/>
    <property type="project" value="InterPro"/>
</dbReference>
<protein>
    <submittedName>
        <fullName evidence="9">Integral membrane protein</fullName>
    </submittedName>
</protein>
<feature type="domain" description="DUF5979" evidence="8">
    <location>
        <begin position="978"/>
        <end position="1083"/>
    </location>
</feature>
<dbReference type="Gene3D" id="2.60.40.1280">
    <property type="match status" value="1"/>
</dbReference>
<evidence type="ECO:0000256" key="4">
    <source>
        <dbReference type="ARBA" id="ARBA00022729"/>
    </source>
</evidence>
<dbReference type="EMBL" id="FN563149">
    <property type="protein sequence ID" value="CBH48769.1"/>
    <property type="molecule type" value="Genomic_DNA"/>
</dbReference>
<evidence type="ECO:0000256" key="3">
    <source>
        <dbReference type="ARBA" id="ARBA00022525"/>
    </source>
</evidence>
<accession>A0A3S5Y8F0</accession>
<dbReference type="Gene3D" id="2.60.40.1140">
    <property type="entry name" value="Collagen-binding surface protein Cna, B-type domain"/>
    <property type="match status" value="1"/>
</dbReference>
<keyword evidence="7" id="KW-1133">Transmembrane helix</keyword>
<sequence>MRQIGCVEREVSFMRKRVFLRRAGGEVVSRLAALGMIFAVLTLVLSSFSIAPMASANPSETSTTSAPTRTAESSPSTTGQSSAPIAPTTTTKAPTTTTSQAPVTTTKAPAESTSPVTTTSVPTTTAQQRAAAVTPRGVNDKITVEITDVQVEGANGQQIKVGDSVSVKGKWDARTAAPQPGDQFTVRFPEVLKLDANPRIDLVGDGTVWGTCELVAATNLMTCVLTDAVADKPEDVYGDFEVYTKAVAYTTAENIDFLVNGEFTQSYPLPGGGGISDGKDLGAAKKSGKLQSDKQAVRWTIDIPGKDLAALDAAGTGSVTLNDALSANMKLCDTGRLNATLQSGRPGDLKVVSGGVTVTQDAAGEPVSIALTNGKAFDSNLLYRIEYTSCTASGQVDPVGTVYDNAVTIGNKDVPSTGVGQDWTPQTAPSKSGSLDKAKRYKEAAWTIMVPGTFIAGSADHTVSIADTLTGNHAVCATGLVVKIAKANYLPDASGNSPGRTDVTGQFTIDVDAAPGAKDISVTITPKDVAAFDPEQYYYVSYRTCLTEDRVPDNTEVFANSASLNGRPPVTASVRGPEFKSGKSGQLNTTERDVAGEKQPAGTTLDWKVEIPGRHLEGLTEPAVISDTFSGTLTVCDVGNDIKANLNLRVIARDFLGDKAVAERDLTATTGVVRTAGGVDFTLPLEEYDRETRYYIDYTLCTASGGLDGRGTVYGNSLTYQGRDAITSSVRQEWGGGGTGTGVSRGSFSLLKEVASFSEPFPQSTEFTVKVEEFAPGKNPATDKPDSSYNVKVKADGTPVSGVNPRGTGWQIRLSEIDLPTVDGVYFEQGKFRPAEGVTLNADQTQAVVTIAPKTNIGVTLVNNALLGKATITKAVVGDGLGGLTGNESFVIDAHIADDDDTTGDEVRQFTLRNGQHFELADLPIGAKVTFSEVLPLNTDRVTWSAPVIEPKTLTIGTDATANRVSVTNEAKVTMGTFAVSKKLTGPEAFDKSVPKTFDVIASWNVAGAPQSKTLTLPADGTAVPFGVNLPGGTEVTLTETVPANGNGLAWGVPSYSGNVTIGDDGSATVTIGKDAGKVEVTNYVDKNDGTLRIAKQVGGEAAEAVGDDAEFTVQARWKDGTEYVTKDLTVKQGAATSLGVDLPVGTEVTFTETGRPEIAGVEWGTISWGTDPNGESWLVTNPGGTATGIVSDDPTEGRLITLSNEALWKNGSVEFTKFVFDGEDPVPATEADLPDGAAFEVRIEGIDPALPGGTDFPAVGETITLDAANGWSWKSGDVLPRNTVITFSEVDPAALPGMDWARPFYYVAADAGEPGDRNTVQIVAGDESVVEIRNRPIPTADVDIDKIVSGPKGNQVAKDGSTIFQVTASWTDVDDENRSCVLDVKPGAPATPTADCDAPVVDGRVQFPLGTEITFAETGAYTDVTNVKWGEVVWGVEEGSADVAAIDGKPTGVSVTLTGDANEPVVLGLENKTSSNGLIIIPLPIPLPPWNGSLTPPGSGSEWPTPPVSGEPGGPAQPGGPASPENAGETGHNGAPGKPAPSKPAPDQSSSLPVTGANVVWLAGAALALIAGGGWLTLRSRRRVSGEG</sequence>
<evidence type="ECO:0000313" key="9">
    <source>
        <dbReference type="EMBL" id="CBH48769.1"/>
    </source>
</evidence>
<evidence type="ECO:0000256" key="1">
    <source>
        <dbReference type="ARBA" id="ARBA00004191"/>
    </source>
</evidence>
<evidence type="ECO:0000256" key="7">
    <source>
        <dbReference type="SAM" id="Phobius"/>
    </source>
</evidence>
<feature type="compositionally biased region" description="Low complexity" evidence="6">
    <location>
        <begin position="81"/>
        <end position="134"/>
    </location>
</feature>
<feature type="region of interest" description="Disordered" evidence="6">
    <location>
        <begin position="569"/>
        <end position="600"/>
    </location>
</feature>
<dbReference type="KEGG" id="req:REQ_27480"/>
<feature type="region of interest" description="Disordered" evidence="6">
    <location>
        <begin position="414"/>
        <end position="435"/>
    </location>
</feature>
<name>A0A3S5Y8F0_RHOH1</name>
<keyword evidence="3" id="KW-0964">Secreted</keyword>
<dbReference type="Proteomes" id="UP001154400">
    <property type="component" value="Chromosome"/>
</dbReference>
<dbReference type="InterPro" id="IPR046022">
    <property type="entry name" value="DUF5979"/>
</dbReference>
<keyword evidence="2" id="KW-0134">Cell wall</keyword>
<keyword evidence="7" id="KW-0812">Transmembrane</keyword>
<dbReference type="Pfam" id="PF19407">
    <property type="entry name" value="DUF5979"/>
    <property type="match status" value="3"/>
</dbReference>
<keyword evidence="5" id="KW-0572">Peptidoglycan-anchor</keyword>
<evidence type="ECO:0000313" key="10">
    <source>
        <dbReference type="Proteomes" id="UP000006892"/>
    </source>
</evidence>
<feature type="region of interest" description="Disordered" evidence="6">
    <location>
        <begin position="1493"/>
        <end position="1554"/>
    </location>
</feature>
<evidence type="ECO:0000259" key="8">
    <source>
        <dbReference type="Pfam" id="PF19407"/>
    </source>
</evidence>
<comment type="subcellular location">
    <subcellularLocation>
        <location evidence="1">Secreted</location>
        <location evidence="1">Cell wall</location>
    </subcellularLocation>
</comment>
<keyword evidence="7" id="KW-0472">Membrane</keyword>
<organism evidence="9">
    <name type="scientific">Rhodococcus hoagii (strain 103S)</name>
    <name type="common">Rhodococcus equi</name>
    <dbReference type="NCBI Taxonomy" id="685727"/>
    <lineage>
        <taxon>Bacteria</taxon>
        <taxon>Bacillati</taxon>
        <taxon>Actinomycetota</taxon>
        <taxon>Actinomycetes</taxon>
        <taxon>Mycobacteriales</taxon>
        <taxon>Nocardiaceae</taxon>
        <taxon>Prescottella</taxon>
    </lineage>
</organism>
<dbReference type="InterPro" id="IPR008966">
    <property type="entry name" value="Adhesion_dom_sf"/>
</dbReference>
<feature type="transmembrane region" description="Helical" evidence="7">
    <location>
        <begin position="1560"/>
        <end position="1579"/>
    </location>
</feature>
<dbReference type="SUPFAM" id="SSF49401">
    <property type="entry name" value="Bacterial adhesins"/>
    <property type="match status" value="1"/>
</dbReference>
<evidence type="ECO:0000256" key="6">
    <source>
        <dbReference type="SAM" id="MobiDB-lite"/>
    </source>
</evidence>
<keyword evidence="4" id="KW-0732">Signal</keyword>
<gene>
    <name evidence="9" type="ordered locus">REQ_27480</name>
</gene>
<feature type="domain" description="DUF5979" evidence="8">
    <location>
        <begin position="1092"/>
        <end position="1175"/>
    </location>
</feature>
<proteinExistence type="predicted"/>
<feature type="compositionally biased region" description="Polar residues" evidence="6">
    <location>
        <begin position="423"/>
        <end position="433"/>
    </location>
</feature>
<evidence type="ECO:0000256" key="5">
    <source>
        <dbReference type="ARBA" id="ARBA00023088"/>
    </source>
</evidence>
<feature type="compositionally biased region" description="Polar residues" evidence="6">
    <location>
        <begin position="56"/>
        <end position="80"/>
    </location>
</feature>
<reference evidence="9" key="1">
    <citation type="journal article" date="2010" name="PLoS Genet.">
        <title>The genome of a pathogenic rhodococcus: cooptive virulence underpinned by key gene acquisitions.</title>
        <authorList>
            <person name="Letek M."/>
            <person name="Gonzalez P."/>
            <person name="Macarthur I."/>
            <person name="Rodriguez H."/>
            <person name="Freeman T.C."/>
            <person name="Valero-Rello A."/>
            <person name="Blanco M."/>
            <person name="Buckley T."/>
            <person name="Cherevach I."/>
            <person name="Fahey R."/>
            <person name="Hapeshi A."/>
            <person name="Holdstock J."/>
            <person name="Leadon D."/>
            <person name="Navas J."/>
            <person name="Ocampo A."/>
            <person name="Quail M.A."/>
            <person name="Sanders M."/>
            <person name="Scortti M.M."/>
            <person name="Prescott J.F."/>
            <person name="Fogarty U."/>
            <person name="Meijer W.G."/>
            <person name="Parkhill J."/>
            <person name="Bentley S.D."/>
            <person name="Vazquez-Boland J.A."/>
        </authorList>
    </citation>
    <scope>NUCLEOTIDE SEQUENCE [LARGE SCALE GENOMIC DNA]</scope>
    <source>
        <strain evidence="9 10">103S</strain>
    </source>
</reference>
<dbReference type="NCBIfam" id="TIGR01167">
    <property type="entry name" value="LPXTG_anchor"/>
    <property type="match status" value="1"/>
</dbReference>
<feature type="region of interest" description="Disordered" evidence="6">
    <location>
        <begin position="54"/>
        <end position="134"/>
    </location>
</feature>
<evidence type="ECO:0000256" key="2">
    <source>
        <dbReference type="ARBA" id="ARBA00022512"/>
    </source>
</evidence>
<feature type="domain" description="DUF5979" evidence="8">
    <location>
        <begin position="871"/>
        <end position="970"/>
    </location>
</feature>